<dbReference type="Proteomes" id="UP000059074">
    <property type="component" value="Unassembled WGS sequence"/>
</dbReference>
<reference evidence="2 3" key="1">
    <citation type="submission" date="2015-10" db="EMBL/GenBank/DDBJ databases">
        <title>Transcriptomic analysis of a linuron degrading triple-species bacterial consortium.</title>
        <authorList>
            <person name="Albers P."/>
        </authorList>
    </citation>
    <scope>NUCLEOTIDE SEQUENCE [LARGE SCALE GENOMIC DNA]</scope>
    <source>
        <strain evidence="2 3">WDL6</strain>
    </source>
</reference>
<keyword evidence="1" id="KW-0732">Signal</keyword>
<feature type="chain" id="PRO_5007132707" evidence="1">
    <location>
        <begin position="25"/>
        <end position="145"/>
    </location>
</feature>
<dbReference type="Pfam" id="PF20341">
    <property type="entry name" value="DUF6636"/>
    <property type="match status" value="1"/>
</dbReference>
<organism evidence="2 3">
    <name type="scientific">Hyphomicrobium sulfonivorans</name>
    <dbReference type="NCBI Taxonomy" id="121290"/>
    <lineage>
        <taxon>Bacteria</taxon>
        <taxon>Pseudomonadati</taxon>
        <taxon>Pseudomonadota</taxon>
        <taxon>Alphaproteobacteria</taxon>
        <taxon>Hyphomicrobiales</taxon>
        <taxon>Hyphomicrobiaceae</taxon>
        <taxon>Hyphomicrobium</taxon>
    </lineage>
</organism>
<gene>
    <name evidence="2" type="ORF">APY04_0211</name>
</gene>
<proteinExistence type="predicted"/>
<dbReference type="InterPro" id="IPR046576">
    <property type="entry name" value="DUF6636"/>
</dbReference>
<comment type="caution">
    <text evidence="2">The sequence shown here is derived from an EMBL/GenBank/DDBJ whole genome shotgun (WGS) entry which is preliminary data.</text>
</comment>
<dbReference type="EMBL" id="LMTR01000015">
    <property type="protein sequence ID" value="KWT71928.1"/>
    <property type="molecule type" value="Genomic_DNA"/>
</dbReference>
<protein>
    <submittedName>
        <fullName evidence="2">Uncharacterized protein</fullName>
    </submittedName>
</protein>
<dbReference type="STRING" id="121290.APY04_0211"/>
<evidence type="ECO:0000256" key="1">
    <source>
        <dbReference type="SAM" id="SignalP"/>
    </source>
</evidence>
<accession>A0A109BNC5</accession>
<sequence>MSLLSRKNMLAIAFVLALGAGLQAQELSGFQAPSGNIHCMLEALGDVPGEPAVLRCDVMQISNRPPRRPADCDGEWGRSFHVVAGAGSGLSCVGDTVRNDDWPVLRYGEMWQQAGFTCRSEQTGVTCANGDLRGFVLSRAKQTLF</sequence>
<dbReference type="PATRIC" id="fig|121290.4.peg.2858"/>
<feature type="signal peptide" evidence="1">
    <location>
        <begin position="1"/>
        <end position="24"/>
    </location>
</feature>
<name>A0A109BNC5_HYPSL</name>
<evidence type="ECO:0000313" key="3">
    <source>
        <dbReference type="Proteomes" id="UP000059074"/>
    </source>
</evidence>
<evidence type="ECO:0000313" key="2">
    <source>
        <dbReference type="EMBL" id="KWT71928.1"/>
    </source>
</evidence>
<dbReference type="OrthoDB" id="495539at2"/>
<dbReference type="AlphaFoldDB" id="A0A109BNC5"/>
<keyword evidence="3" id="KW-1185">Reference proteome</keyword>
<dbReference type="RefSeq" id="WP_157066533.1">
    <property type="nucleotide sequence ID" value="NZ_LMTR01000015.1"/>
</dbReference>